<feature type="transmembrane region" description="Helical" evidence="2">
    <location>
        <begin position="225"/>
        <end position="244"/>
    </location>
</feature>
<feature type="transmembrane region" description="Helical" evidence="2">
    <location>
        <begin position="57"/>
        <end position="78"/>
    </location>
</feature>
<feature type="transmembrane region" description="Helical" evidence="2">
    <location>
        <begin position="251"/>
        <end position="271"/>
    </location>
</feature>
<dbReference type="AlphaFoldDB" id="A0A517MU74"/>
<dbReference type="KEGG" id="amob:HG15A2_17060"/>
<evidence type="ECO:0000256" key="1">
    <source>
        <dbReference type="SAM" id="MobiDB-lite"/>
    </source>
</evidence>
<feature type="region of interest" description="Disordered" evidence="1">
    <location>
        <begin position="314"/>
        <end position="338"/>
    </location>
</feature>
<feature type="transmembrane region" description="Helical" evidence="2">
    <location>
        <begin position="183"/>
        <end position="205"/>
    </location>
</feature>
<organism evidence="3 4">
    <name type="scientific">Adhaeretor mobilis</name>
    <dbReference type="NCBI Taxonomy" id="1930276"/>
    <lineage>
        <taxon>Bacteria</taxon>
        <taxon>Pseudomonadati</taxon>
        <taxon>Planctomycetota</taxon>
        <taxon>Planctomycetia</taxon>
        <taxon>Pirellulales</taxon>
        <taxon>Lacipirellulaceae</taxon>
        <taxon>Adhaeretor</taxon>
    </lineage>
</organism>
<dbReference type="EMBL" id="CP036263">
    <property type="protein sequence ID" value="QDS98429.1"/>
    <property type="molecule type" value="Genomic_DNA"/>
</dbReference>
<keyword evidence="4" id="KW-1185">Reference proteome</keyword>
<name>A0A517MU74_9BACT</name>
<feature type="transmembrane region" description="Helical" evidence="2">
    <location>
        <begin position="291"/>
        <end position="308"/>
    </location>
</feature>
<evidence type="ECO:0000256" key="2">
    <source>
        <dbReference type="SAM" id="Phobius"/>
    </source>
</evidence>
<keyword evidence="2" id="KW-0812">Transmembrane</keyword>
<proteinExistence type="predicted"/>
<reference evidence="3 4" key="1">
    <citation type="submission" date="2019-02" db="EMBL/GenBank/DDBJ databases">
        <title>Deep-cultivation of Planctomycetes and their phenomic and genomic characterization uncovers novel biology.</title>
        <authorList>
            <person name="Wiegand S."/>
            <person name="Jogler M."/>
            <person name="Boedeker C."/>
            <person name="Pinto D."/>
            <person name="Vollmers J."/>
            <person name="Rivas-Marin E."/>
            <person name="Kohn T."/>
            <person name="Peeters S.H."/>
            <person name="Heuer A."/>
            <person name="Rast P."/>
            <person name="Oberbeckmann S."/>
            <person name="Bunk B."/>
            <person name="Jeske O."/>
            <person name="Meyerdierks A."/>
            <person name="Storesund J.E."/>
            <person name="Kallscheuer N."/>
            <person name="Luecker S."/>
            <person name="Lage O.M."/>
            <person name="Pohl T."/>
            <person name="Merkel B.J."/>
            <person name="Hornburger P."/>
            <person name="Mueller R.-W."/>
            <person name="Bruemmer F."/>
            <person name="Labrenz M."/>
            <person name="Spormann A.M."/>
            <person name="Op den Camp H."/>
            <person name="Overmann J."/>
            <person name="Amann R."/>
            <person name="Jetten M.S.M."/>
            <person name="Mascher T."/>
            <person name="Medema M.H."/>
            <person name="Devos D.P."/>
            <person name="Kaster A.-K."/>
            <person name="Ovreas L."/>
            <person name="Rohde M."/>
            <person name="Galperin M.Y."/>
            <person name="Jogler C."/>
        </authorList>
    </citation>
    <scope>NUCLEOTIDE SEQUENCE [LARGE SCALE GENOMIC DNA]</scope>
    <source>
        <strain evidence="3 4">HG15A2</strain>
    </source>
</reference>
<accession>A0A517MU74</accession>
<evidence type="ECO:0000313" key="4">
    <source>
        <dbReference type="Proteomes" id="UP000319852"/>
    </source>
</evidence>
<keyword evidence="2" id="KW-0472">Membrane</keyword>
<sequence length="338" mass="35877">MFTVLLLASHLIAVNLACGLPVLGLLPVWQGRRRGSDDSTEATVGDACTAIAVARRLIWSSLLALLIGIALGGVMFALGDEAMKAAWRRLPERALWFALSELVFSAACIVGQGLLLRTGDSRGFTRGKSWAALALGLLASTNLLYHFPPLMSALGKLTADPTWSRAKELPRSELLKLMTSGEILALSAHFAFASLAVSAIFAMWIVAAQSSEGQFGKSIRRLAQVALGVTFVQIGVGVWVLAALESGSRDLILGGDWIAASFLGLAVLATLKLCERLATLSFGKFDGGAPTRAGWLLLAIVLLMTAALQRMRTGEHANGNAKRPQQQGVAVSMTLDRI</sequence>
<evidence type="ECO:0000313" key="3">
    <source>
        <dbReference type="EMBL" id="QDS98429.1"/>
    </source>
</evidence>
<keyword evidence="2" id="KW-1133">Transmembrane helix</keyword>
<dbReference type="RefSeq" id="WP_145059573.1">
    <property type="nucleotide sequence ID" value="NZ_CP036263.1"/>
</dbReference>
<feature type="transmembrane region" description="Helical" evidence="2">
    <location>
        <begin position="94"/>
        <end position="115"/>
    </location>
</feature>
<protein>
    <submittedName>
        <fullName evidence="3">Uncharacterized protein</fullName>
    </submittedName>
</protein>
<gene>
    <name evidence="3" type="ORF">HG15A2_17060</name>
</gene>
<dbReference type="Proteomes" id="UP000319852">
    <property type="component" value="Chromosome"/>
</dbReference>